<evidence type="ECO:0000313" key="3">
    <source>
        <dbReference type="Proteomes" id="UP001174936"/>
    </source>
</evidence>
<dbReference type="EMBL" id="JAULSV010000003">
    <property type="protein sequence ID" value="KAK0649254.1"/>
    <property type="molecule type" value="Genomic_DNA"/>
</dbReference>
<gene>
    <name evidence="2" type="ORF">B0T16DRAFT_409712</name>
</gene>
<accession>A0AA39YBJ1</accession>
<evidence type="ECO:0000256" key="1">
    <source>
        <dbReference type="SAM" id="MobiDB-lite"/>
    </source>
</evidence>
<evidence type="ECO:0000313" key="2">
    <source>
        <dbReference type="EMBL" id="KAK0649254.1"/>
    </source>
</evidence>
<dbReference type="AlphaFoldDB" id="A0AA39YBJ1"/>
<reference evidence="2" key="1">
    <citation type="submission" date="2023-06" db="EMBL/GenBank/DDBJ databases">
        <title>Genome-scale phylogeny and comparative genomics of the fungal order Sordariales.</title>
        <authorList>
            <consortium name="Lawrence Berkeley National Laboratory"/>
            <person name="Hensen N."/>
            <person name="Bonometti L."/>
            <person name="Westerberg I."/>
            <person name="Brannstrom I.O."/>
            <person name="Guillou S."/>
            <person name="Cros-Aarteil S."/>
            <person name="Calhoun S."/>
            <person name="Haridas S."/>
            <person name="Kuo A."/>
            <person name="Mondo S."/>
            <person name="Pangilinan J."/>
            <person name="Riley R."/>
            <person name="Labutti K."/>
            <person name="Andreopoulos B."/>
            <person name="Lipzen A."/>
            <person name="Chen C."/>
            <person name="Yanf M."/>
            <person name="Daum C."/>
            <person name="Ng V."/>
            <person name="Clum A."/>
            <person name="Steindorff A."/>
            <person name="Ohm R."/>
            <person name="Martin F."/>
            <person name="Silar P."/>
            <person name="Natvig D."/>
            <person name="Lalanne C."/>
            <person name="Gautier V."/>
            <person name="Ament-Velasquez S.L."/>
            <person name="Kruys A."/>
            <person name="Hutchinson M.I."/>
            <person name="Powell A.J."/>
            <person name="Barry K."/>
            <person name="Miller A.N."/>
            <person name="Grigoriev I.V."/>
            <person name="Debuchy R."/>
            <person name="Gladieux P."/>
            <person name="Thoren M.H."/>
            <person name="Johannesson H."/>
        </authorList>
    </citation>
    <scope>NUCLEOTIDE SEQUENCE</scope>
    <source>
        <strain evidence="2">SMH2532-1</strain>
    </source>
</reference>
<organism evidence="2 3">
    <name type="scientific">Cercophora newfieldiana</name>
    <dbReference type="NCBI Taxonomy" id="92897"/>
    <lineage>
        <taxon>Eukaryota</taxon>
        <taxon>Fungi</taxon>
        <taxon>Dikarya</taxon>
        <taxon>Ascomycota</taxon>
        <taxon>Pezizomycotina</taxon>
        <taxon>Sordariomycetes</taxon>
        <taxon>Sordariomycetidae</taxon>
        <taxon>Sordariales</taxon>
        <taxon>Lasiosphaeriaceae</taxon>
        <taxon>Cercophora</taxon>
    </lineage>
</organism>
<sequence length="215" mass="23781">MGPPVWPPSQRRLCHRASMCFSGNCHTTNTQTIGTQSALRAASKPRGIQSTQHNADHHVRHQQKTRHARPRTRRETTLLASGRPHHCLLRRKLGCLCPISAQQREGEGDPPVGLEERAARFTIRKGKFLHRVDLATARSPSEIHGMDSRVPHDKFAHAPGGSCLPRRSWRAASGRLLGYGHTCEVDDEAFCEMAAESPDVGLLGLLSFGWNYAGC</sequence>
<keyword evidence="3" id="KW-1185">Reference proteome</keyword>
<feature type="region of interest" description="Disordered" evidence="1">
    <location>
        <begin position="42"/>
        <end position="74"/>
    </location>
</feature>
<proteinExistence type="predicted"/>
<dbReference type="Proteomes" id="UP001174936">
    <property type="component" value="Unassembled WGS sequence"/>
</dbReference>
<feature type="compositionally biased region" description="Basic residues" evidence="1">
    <location>
        <begin position="58"/>
        <end position="72"/>
    </location>
</feature>
<comment type="caution">
    <text evidence="2">The sequence shown here is derived from an EMBL/GenBank/DDBJ whole genome shotgun (WGS) entry which is preliminary data.</text>
</comment>
<protein>
    <submittedName>
        <fullName evidence="2">Uncharacterized protein</fullName>
    </submittedName>
</protein>
<name>A0AA39YBJ1_9PEZI</name>